<comment type="caution">
    <text evidence="1">The sequence shown here is derived from an EMBL/GenBank/DDBJ whole genome shotgun (WGS) entry which is preliminary data.</text>
</comment>
<dbReference type="EMBL" id="CM037152">
    <property type="protein sequence ID" value="KAH7833731.1"/>
    <property type="molecule type" value="Genomic_DNA"/>
</dbReference>
<gene>
    <name evidence="1" type="ORF">Vadar_009180</name>
</gene>
<evidence type="ECO:0000313" key="1">
    <source>
        <dbReference type="EMBL" id="KAH7833731.1"/>
    </source>
</evidence>
<organism evidence="1 2">
    <name type="scientific">Vaccinium darrowii</name>
    <dbReference type="NCBI Taxonomy" id="229202"/>
    <lineage>
        <taxon>Eukaryota</taxon>
        <taxon>Viridiplantae</taxon>
        <taxon>Streptophyta</taxon>
        <taxon>Embryophyta</taxon>
        <taxon>Tracheophyta</taxon>
        <taxon>Spermatophyta</taxon>
        <taxon>Magnoliopsida</taxon>
        <taxon>eudicotyledons</taxon>
        <taxon>Gunneridae</taxon>
        <taxon>Pentapetalae</taxon>
        <taxon>asterids</taxon>
        <taxon>Ericales</taxon>
        <taxon>Ericaceae</taxon>
        <taxon>Vaccinioideae</taxon>
        <taxon>Vaccinieae</taxon>
        <taxon>Vaccinium</taxon>
    </lineage>
</organism>
<sequence length="88" mass="10047">MENTQFCYYGRIGKLNCSWMDSNLGRRFISCECYGKLGACGYFLWVDPPLCQRAMVVISGLIRSLARQEALVKKEKRKVACFVGCIDH</sequence>
<evidence type="ECO:0000313" key="2">
    <source>
        <dbReference type="Proteomes" id="UP000828048"/>
    </source>
</evidence>
<reference evidence="1 2" key="1">
    <citation type="journal article" date="2021" name="Hortic Res">
        <title>High-quality reference genome and annotation aids understanding of berry development for evergreen blueberry (Vaccinium darrowii).</title>
        <authorList>
            <person name="Yu J."/>
            <person name="Hulse-Kemp A.M."/>
            <person name="Babiker E."/>
            <person name="Staton M."/>
        </authorList>
    </citation>
    <scope>NUCLEOTIDE SEQUENCE [LARGE SCALE GENOMIC DNA]</scope>
    <source>
        <strain evidence="2">cv. NJ 8807/NJ 8810</strain>
        <tissue evidence="1">Young leaf</tissue>
    </source>
</reference>
<dbReference type="Proteomes" id="UP000828048">
    <property type="component" value="Chromosome 2"/>
</dbReference>
<proteinExistence type="predicted"/>
<name>A0ACB7WYY6_9ERIC</name>
<protein>
    <submittedName>
        <fullName evidence="1">Uncharacterized protein</fullName>
    </submittedName>
</protein>
<accession>A0ACB7WYY6</accession>
<keyword evidence="2" id="KW-1185">Reference proteome</keyword>